<keyword evidence="2 10" id="KW-0723">Serine/threonine-protein kinase</keyword>
<dbReference type="Gene3D" id="3.30.200.20">
    <property type="entry name" value="Phosphorylase Kinase, domain 1"/>
    <property type="match status" value="1"/>
</dbReference>
<feature type="compositionally biased region" description="Gly residues" evidence="8">
    <location>
        <begin position="282"/>
        <end position="297"/>
    </location>
</feature>
<feature type="compositionally biased region" description="Basic and acidic residues" evidence="8">
    <location>
        <begin position="438"/>
        <end position="448"/>
    </location>
</feature>
<dbReference type="SMART" id="SM00220">
    <property type="entry name" value="S_TKc"/>
    <property type="match status" value="1"/>
</dbReference>
<dbReference type="KEGG" id="sals:SLNWT_4658"/>
<feature type="compositionally biased region" description="Acidic residues" evidence="8">
    <location>
        <begin position="379"/>
        <end position="392"/>
    </location>
</feature>
<evidence type="ECO:0000256" key="7">
    <source>
        <dbReference type="PROSITE-ProRule" id="PRU10141"/>
    </source>
</evidence>
<evidence type="ECO:0000259" key="9">
    <source>
        <dbReference type="PROSITE" id="PS50011"/>
    </source>
</evidence>
<gene>
    <name evidence="10" type="ORF">SLNWT_4658</name>
</gene>
<dbReference type="Proteomes" id="UP000031523">
    <property type="component" value="Chromosome"/>
</dbReference>
<evidence type="ECO:0000256" key="8">
    <source>
        <dbReference type="SAM" id="MobiDB-lite"/>
    </source>
</evidence>
<feature type="compositionally biased region" description="Basic and acidic residues" evidence="8">
    <location>
        <begin position="329"/>
        <end position="352"/>
    </location>
</feature>
<evidence type="ECO:0000313" key="11">
    <source>
        <dbReference type="Proteomes" id="UP000031523"/>
    </source>
</evidence>
<organism evidence="10 11">
    <name type="scientific">Streptomyces albus (strain ATCC 21838 / DSM 41398 / FERM P-419 / JCM 4703 / NBRC 107858)</name>
    <dbReference type="NCBI Taxonomy" id="1081613"/>
    <lineage>
        <taxon>Bacteria</taxon>
        <taxon>Bacillati</taxon>
        <taxon>Actinomycetota</taxon>
        <taxon>Actinomycetes</taxon>
        <taxon>Kitasatosporales</taxon>
        <taxon>Streptomycetaceae</taxon>
        <taxon>Streptomyces</taxon>
    </lineage>
</organism>
<evidence type="ECO:0000256" key="3">
    <source>
        <dbReference type="ARBA" id="ARBA00022679"/>
    </source>
</evidence>
<keyword evidence="11" id="KW-1185">Reference proteome</keyword>
<evidence type="ECO:0000256" key="1">
    <source>
        <dbReference type="ARBA" id="ARBA00012513"/>
    </source>
</evidence>
<keyword evidence="3" id="KW-0808">Transferase</keyword>
<dbReference type="Gene3D" id="1.10.510.10">
    <property type="entry name" value="Transferase(Phosphotransferase) domain 1"/>
    <property type="match status" value="1"/>
</dbReference>
<sequence length="618" mass="65824">MAEVLGRLVGGRYRVIGRIGSGGMGTVWSALDERVGHEVALKQPQLPGDPQEEAHRRMSARLHREARAASRVDHPCAVSVHDVVVEDGLPWIVMELVRGESLQERLDRGPLPVPEAARIGLALAGALGAAHAKGIVHRDVKPANVLLGSHERVVLTDFGIAQIRGEESLTATGEFVGSLEYVAPERIAGQEAGPASDLWSLGVLLYAATEGFSPFRRPAVEAVLAAVLGAEPPEPAASGRLAPLIRHLLAKDPEARPTTEEALRHLRSATAFEETGPVLLGAGPGVGVSSGAGGGDAGVRESGSWDSGFRELGSQDQESPDPESADPVSQDRESQDRESQDRESQDQGSQDRESEDSESPDPVSEHSGSANSESRDPDSPELDPDPDPDPGPDPDPALLLAPAPAPSRLDHRWVRIAALAALLGLALGAGIWGTRAGRDGDGGDRATGPDRSPTASVQLPEPTWTRRQLPHLGASLKLPETAERRDGSGGDFVREPGEADFLEYAVGDTRVRLTRYPKGTYGKSGPCGDPAKVPVEEWTTPETKCSKGTLDGRRTSLAESAYEELEKRRARQLFVYDEDGTCHALLVDMLDEGRSRAEGRALYRDIVAGLRLEPVKAG</sequence>
<dbReference type="PANTHER" id="PTHR43289">
    <property type="entry name" value="MITOGEN-ACTIVATED PROTEIN KINASE KINASE KINASE 20-RELATED"/>
    <property type="match status" value="1"/>
</dbReference>
<dbReference type="InterPro" id="IPR011009">
    <property type="entry name" value="Kinase-like_dom_sf"/>
</dbReference>
<dbReference type="EMBL" id="CP010519">
    <property type="protein sequence ID" value="AJE85034.1"/>
    <property type="molecule type" value="Genomic_DNA"/>
</dbReference>
<dbReference type="InterPro" id="IPR008271">
    <property type="entry name" value="Ser/Thr_kinase_AS"/>
</dbReference>
<dbReference type="SUPFAM" id="SSF56112">
    <property type="entry name" value="Protein kinase-like (PK-like)"/>
    <property type="match status" value="1"/>
</dbReference>
<name>A0A0B5ETM6_STRA4</name>
<feature type="region of interest" description="Disordered" evidence="8">
    <location>
        <begin position="438"/>
        <end position="465"/>
    </location>
</feature>
<reference evidence="10 11" key="1">
    <citation type="submission" date="2015-01" db="EMBL/GenBank/DDBJ databases">
        <title>Enhanced salinomycin production by adjusting the supply of polyketide extender units in Streptomyce albus DSM 41398.</title>
        <authorList>
            <person name="Lu C."/>
        </authorList>
    </citation>
    <scope>NUCLEOTIDE SEQUENCE [LARGE SCALE GENOMIC DNA]</scope>
    <source>
        <strain evidence="11">ATCC 21838 / DSM 41398 / FERM P-419 / JCM 4703 / NBRC 107858</strain>
    </source>
</reference>
<evidence type="ECO:0000256" key="6">
    <source>
        <dbReference type="ARBA" id="ARBA00022840"/>
    </source>
</evidence>
<dbReference type="EC" id="2.7.11.1" evidence="1"/>
<dbReference type="GO" id="GO:0005524">
    <property type="term" value="F:ATP binding"/>
    <property type="evidence" value="ECO:0007669"/>
    <property type="project" value="UniProtKB-UniRule"/>
</dbReference>
<dbReference type="PANTHER" id="PTHR43289:SF6">
    <property type="entry name" value="SERINE_THREONINE-PROTEIN KINASE NEKL-3"/>
    <property type="match status" value="1"/>
</dbReference>
<dbReference type="InterPro" id="IPR000719">
    <property type="entry name" value="Prot_kinase_dom"/>
</dbReference>
<accession>A0A0B5ETM6</accession>
<feature type="region of interest" description="Disordered" evidence="8">
    <location>
        <begin position="275"/>
        <end position="403"/>
    </location>
</feature>
<feature type="binding site" evidence="7">
    <location>
        <position position="42"/>
    </location>
    <ligand>
        <name>ATP</name>
        <dbReference type="ChEBI" id="CHEBI:30616"/>
    </ligand>
</feature>
<evidence type="ECO:0000256" key="4">
    <source>
        <dbReference type="ARBA" id="ARBA00022741"/>
    </source>
</evidence>
<evidence type="ECO:0000256" key="5">
    <source>
        <dbReference type="ARBA" id="ARBA00022777"/>
    </source>
</evidence>
<dbReference type="Pfam" id="PF00069">
    <property type="entry name" value="Pkinase"/>
    <property type="match status" value="1"/>
</dbReference>
<keyword evidence="6 7" id="KW-0067">ATP-binding</keyword>
<dbReference type="AlphaFoldDB" id="A0A0B5ETM6"/>
<dbReference type="InterPro" id="IPR017441">
    <property type="entry name" value="Protein_kinase_ATP_BS"/>
</dbReference>
<keyword evidence="4 7" id="KW-0547">Nucleotide-binding</keyword>
<dbReference type="PROSITE" id="PS00107">
    <property type="entry name" value="PROTEIN_KINASE_ATP"/>
    <property type="match status" value="1"/>
</dbReference>
<proteinExistence type="predicted"/>
<dbReference type="PROSITE" id="PS50011">
    <property type="entry name" value="PROTEIN_KINASE_DOM"/>
    <property type="match status" value="1"/>
</dbReference>
<dbReference type="CDD" id="cd14014">
    <property type="entry name" value="STKc_PknB_like"/>
    <property type="match status" value="1"/>
</dbReference>
<dbReference type="GO" id="GO:0004674">
    <property type="term" value="F:protein serine/threonine kinase activity"/>
    <property type="evidence" value="ECO:0007669"/>
    <property type="project" value="UniProtKB-KW"/>
</dbReference>
<feature type="domain" description="Protein kinase" evidence="9">
    <location>
        <begin position="13"/>
        <end position="268"/>
    </location>
</feature>
<evidence type="ECO:0000313" key="10">
    <source>
        <dbReference type="EMBL" id="AJE85034.1"/>
    </source>
</evidence>
<evidence type="ECO:0000256" key="2">
    <source>
        <dbReference type="ARBA" id="ARBA00022527"/>
    </source>
</evidence>
<protein>
    <recommendedName>
        <fullName evidence="1">non-specific serine/threonine protein kinase</fullName>
        <ecNumber evidence="1">2.7.11.1</ecNumber>
    </recommendedName>
</protein>
<dbReference type="PROSITE" id="PS00108">
    <property type="entry name" value="PROTEIN_KINASE_ST"/>
    <property type="match status" value="1"/>
</dbReference>
<keyword evidence="5 10" id="KW-0418">Kinase</keyword>